<dbReference type="SMART" id="SM00507">
    <property type="entry name" value="HNHc"/>
    <property type="match status" value="1"/>
</dbReference>
<proteinExistence type="predicted"/>
<dbReference type="Gene3D" id="1.10.30.50">
    <property type="match status" value="1"/>
</dbReference>
<accession>A9GW49</accession>
<dbReference type="InterPro" id="IPR052892">
    <property type="entry name" value="NA-targeting_endonuclease"/>
</dbReference>
<dbReference type="eggNOG" id="COG1403">
    <property type="taxonomic scope" value="Bacteria"/>
</dbReference>
<dbReference type="STRING" id="448385.sce3722"/>
<dbReference type="InterPro" id="IPR003615">
    <property type="entry name" value="HNH_nuc"/>
</dbReference>
<keyword evidence="2" id="KW-0378">Hydrolase</keyword>
<dbReference type="PANTHER" id="PTHR33877">
    <property type="entry name" value="SLL1193 PROTEIN"/>
    <property type="match status" value="1"/>
</dbReference>
<dbReference type="InterPro" id="IPR002711">
    <property type="entry name" value="HNH"/>
</dbReference>
<dbReference type="CDD" id="cd00085">
    <property type="entry name" value="HNHc"/>
    <property type="match status" value="1"/>
</dbReference>
<gene>
    <name evidence="2" type="ordered locus">sce3722</name>
</gene>
<dbReference type="OrthoDB" id="9802901at2"/>
<dbReference type="KEGG" id="scl:sce3722"/>
<reference evidence="2 3" key="1">
    <citation type="journal article" date="2007" name="Nat. Biotechnol.">
        <title>Complete genome sequence of the myxobacterium Sorangium cellulosum.</title>
        <authorList>
            <person name="Schneiker S."/>
            <person name="Perlova O."/>
            <person name="Kaiser O."/>
            <person name="Gerth K."/>
            <person name="Alici A."/>
            <person name="Altmeyer M.O."/>
            <person name="Bartels D."/>
            <person name="Bekel T."/>
            <person name="Beyer S."/>
            <person name="Bode E."/>
            <person name="Bode H.B."/>
            <person name="Bolten C.J."/>
            <person name="Choudhuri J.V."/>
            <person name="Doss S."/>
            <person name="Elnakady Y.A."/>
            <person name="Frank B."/>
            <person name="Gaigalat L."/>
            <person name="Goesmann A."/>
            <person name="Groeger C."/>
            <person name="Gross F."/>
            <person name="Jelsbak L."/>
            <person name="Jelsbak L."/>
            <person name="Kalinowski J."/>
            <person name="Kegler C."/>
            <person name="Knauber T."/>
            <person name="Konietzny S."/>
            <person name="Kopp M."/>
            <person name="Krause L."/>
            <person name="Krug D."/>
            <person name="Linke B."/>
            <person name="Mahmud T."/>
            <person name="Martinez-Arias R."/>
            <person name="McHardy A.C."/>
            <person name="Merai M."/>
            <person name="Meyer F."/>
            <person name="Mormann S."/>
            <person name="Munoz-Dorado J."/>
            <person name="Perez J."/>
            <person name="Pradella S."/>
            <person name="Rachid S."/>
            <person name="Raddatz G."/>
            <person name="Rosenau F."/>
            <person name="Rueckert C."/>
            <person name="Sasse F."/>
            <person name="Scharfe M."/>
            <person name="Schuster S.C."/>
            <person name="Suen G."/>
            <person name="Treuner-Lange A."/>
            <person name="Velicer G.J."/>
            <person name="Vorholter F.-J."/>
            <person name="Weissman K.J."/>
            <person name="Welch R.D."/>
            <person name="Wenzel S.C."/>
            <person name="Whitworth D.E."/>
            <person name="Wilhelm S."/>
            <person name="Wittmann C."/>
            <person name="Bloecker H."/>
            <person name="Puehler A."/>
            <person name="Mueller R."/>
        </authorList>
    </citation>
    <scope>NUCLEOTIDE SEQUENCE [LARGE SCALE GENOMIC DNA]</scope>
    <source>
        <strain evidence="3">So ce56</strain>
    </source>
</reference>
<dbReference type="EMBL" id="AM746676">
    <property type="protein sequence ID" value="CAN93882.1"/>
    <property type="molecule type" value="Genomic_DNA"/>
</dbReference>
<dbReference type="Proteomes" id="UP000002139">
    <property type="component" value="Chromosome"/>
</dbReference>
<dbReference type="AlphaFoldDB" id="A9GW49"/>
<keyword evidence="3" id="KW-1185">Reference proteome</keyword>
<keyword evidence="2" id="KW-0540">Nuclease</keyword>
<dbReference type="RefSeq" id="WP_012236352.1">
    <property type="nucleotide sequence ID" value="NC_010162.1"/>
</dbReference>
<sequence>MSGDGVPAALQRRVRKRAADRCEYCRLSQVSQEATFHVDHIQPRHAGGLTALENLALACVSCSLRKGARTHGEDPTTGDQASLFHPRWGRWEDHFDVTGELSIAGKTPTGRATVALLRMNRPLVIEIRREEALRGRFP</sequence>
<dbReference type="GO" id="GO:0008270">
    <property type="term" value="F:zinc ion binding"/>
    <property type="evidence" value="ECO:0007669"/>
    <property type="project" value="InterPro"/>
</dbReference>
<dbReference type="Pfam" id="PF01844">
    <property type="entry name" value="HNH"/>
    <property type="match status" value="1"/>
</dbReference>
<organism evidence="2 3">
    <name type="scientific">Sorangium cellulosum (strain So ce56)</name>
    <name type="common">Polyangium cellulosum (strain So ce56)</name>
    <dbReference type="NCBI Taxonomy" id="448385"/>
    <lineage>
        <taxon>Bacteria</taxon>
        <taxon>Pseudomonadati</taxon>
        <taxon>Myxococcota</taxon>
        <taxon>Polyangia</taxon>
        <taxon>Polyangiales</taxon>
        <taxon>Polyangiaceae</taxon>
        <taxon>Sorangium</taxon>
    </lineage>
</organism>
<dbReference type="GO" id="GO:0004519">
    <property type="term" value="F:endonuclease activity"/>
    <property type="evidence" value="ECO:0007669"/>
    <property type="project" value="UniProtKB-KW"/>
</dbReference>
<dbReference type="GO" id="GO:0003676">
    <property type="term" value="F:nucleic acid binding"/>
    <property type="evidence" value="ECO:0007669"/>
    <property type="project" value="InterPro"/>
</dbReference>
<dbReference type="PANTHER" id="PTHR33877:SF1">
    <property type="entry name" value="TYPE IV METHYL-DIRECTED RESTRICTION ENZYME ECOKMCRA"/>
    <property type="match status" value="1"/>
</dbReference>
<name>A9GW49_SORC5</name>
<protein>
    <submittedName>
        <fullName evidence="2">Probable restriction endonuclease</fullName>
    </submittedName>
</protein>
<evidence type="ECO:0000259" key="1">
    <source>
        <dbReference type="SMART" id="SM00507"/>
    </source>
</evidence>
<dbReference type="HOGENOM" id="CLU_104142_1_0_7"/>
<feature type="domain" description="HNH nuclease" evidence="1">
    <location>
        <begin position="10"/>
        <end position="64"/>
    </location>
</feature>
<dbReference type="BioCyc" id="SCEL448385:SCE_RS19070-MONOMER"/>
<keyword evidence="2" id="KW-0255">Endonuclease</keyword>
<evidence type="ECO:0000313" key="2">
    <source>
        <dbReference type="EMBL" id="CAN93882.1"/>
    </source>
</evidence>
<evidence type="ECO:0000313" key="3">
    <source>
        <dbReference type="Proteomes" id="UP000002139"/>
    </source>
</evidence>